<dbReference type="InterPro" id="IPR052743">
    <property type="entry name" value="Glutaminase_GtaA"/>
</dbReference>
<keyword evidence="4" id="KW-1185">Reference proteome</keyword>
<feature type="domain" description="Glutaminase A central" evidence="2">
    <location>
        <begin position="12"/>
        <end position="189"/>
    </location>
</feature>
<sequence>MTLITLDDHRHRNVFGPPTNDHNLAINNIISIKAMYNMSWILNQTLDSDQSPHSFDYYVRVNLSGVNDLALANDQHILAAHEQADPWVLGYNLFADVWLGTSVVEPSVYQAQSAFIDNLISTSTFSKFGMPVDSFCLDLDVVVSSWNLFVAAMTSNQDLSTNIFLRVHDRASYNASAGVFLLSYNSTSRTTIWEWPGHNVCAISSQGSHPPDNSRSQYTCSIAHKHGFQDCVGLRWGYTLGYTPNFGYSLGTALAKEAGTKSETRIRQVFIVGWHDYGPRQVSNGPATACGACSRWPVQQGACADVLAFPTHWRPSNPTGPTLTGAAPPDTRPQTDQQQPMAPVPVSLSSEELAQLHLRSQPTGGQTLVPFNPIGPTLTDVAPLNTGTQPAAPVPVGLSSDEPAQLHSRSQPTDGKTLMPFNPTGTTHTGAAPLDTRPQIDQEQPVAPVPVGFSRKEPAQLRSRSRTTDRQSPGPSSSVDRDVVTSSSRVESQRRHKSAVDTSRREVHATISDAPPSYASEAGDWSGQEISWPAPA</sequence>
<feature type="region of interest" description="Disordered" evidence="1">
    <location>
        <begin position="314"/>
        <end position="343"/>
    </location>
</feature>
<dbReference type="PANTHER" id="PTHR31987:SF1">
    <property type="entry name" value="GLUTAMINASE A"/>
    <property type="match status" value="1"/>
</dbReference>
<evidence type="ECO:0000313" key="3">
    <source>
        <dbReference type="EMBL" id="KAH8978672.1"/>
    </source>
</evidence>
<reference evidence="3" key="1">
    <citation type="submission" date="2022-01" db="EMBL/GenBank/DDBJ databases">
        <title>Comparative genomics reveals a dynamic genome evolution in the ectomycorrhizal milk-cap (Lactarius) mushrooms.</title>
        <authorList>
            <consortium name="DOE Joint Genome Institute"/>
            <person name="Lebreton A."/>
            <person name="Tang N."/>
            <person name="Kuo A."/>
            <person name="LaButti K."/>
            <person name="Drula E."/>
            <person name="Barry K."/>
            <person name="Clum A."/>
            <person name="Lipzen A."/>
            <person name="Mousain D."/>
            <person name="Ng V."/>
            <person name="Wang R."/>
            <person name="Wang X."/>
            <person name="Dai Y."/>
            <person name="Henrissat B."/>
            <person name="Grigoriev I.V."/>
            <person name="Guerin-Laguette A."/>
            <person name="Yu F."/>
            <person name="Martin F.M."/>
        </authorList>
    </citation>
    <scope>NUCLEOTIDE SEQUENCE</scope>
    <source>
        <strain evidence="3">QP</strain>
    </source>
</reference>
<comment type="caution">
    <text evidence="3">The sequence shown here is derived from an EMBL/GenBank/DDBJ whole genome shotgun (WGS) entry which is preliminary data.</text>
</comment>
<evidence type="ECO:0000259" key="2">
    <source>
        <dbReference type="Pfam" id="PF16335"/>
    </source>
</evidence>
<evidence type="ECO:0000256" key="1">
    <source>
        <dbReference type="SAM" id="MobiDB-lite"/>
    </source>
</evidence>
<proteinExistence type="predicted"/>
<name>A0AAD4L3F9_9AGAM</name>
<dbReference type="Proteomes" id="UP001201163">
    <property type="component" value="Unassembled WGS sequence"/>
</dbReference>
<dbReference type="PANTHER" id="PTHR31987">
    <property type="entry name" value="GLUTAMINASE A-RELATED"/>
    <property type="match status" value="1"/>
</dbReference>
<dbReference type="AlphaFoldDB" id="A0AAD4L3F9"/>
<evidence type="ECO:0000313" key="4">
    <source>
        <dbReference type="Proteomes" id="UP001201163"/>
    </source>
</evidence>
<feature type="compositionally biased region" description="Low complexity" evidence="1">
    <location>
        <begin position="319"/>
        <end position="340"/>
    </location>
</feature>
<dbReference type="InterPro" id="IPR032514">
    <property type="entry name" value="GtaA_central"/>
</dbReference>
<feature type="compositionally biased region" description="Basic and acidic residues" evidence="1">
    <location>
        <begin position="498"/>
        <end position="508"/>
    </location>
</feature>
<gene>
    <name evidence="3" type="ORF">EDB92DRAFT_1956210</name>
</gene>
<dbReference type="EMBL" id="JAKELL010000213">
    <property type="protein sequence ID" value="KAH8978672.1"/>
    <property type="molecule type" value="Genomic_DNA"/>
</dbReference>
<feature type="region of interest" description="Disordered" evidence="1">
    <location>
        <begin position="380"/>
        <end position="536"/>
    </location>
</feature>
<protein>
    <recommendedName>
        <fullName evidence="2">Glutaminase A central domain-containing protein</fullName>
    </recommendedName>
</protein>
<dbReference type="Pfam" id="PF16335">
    <property type="entry name" value="GtaA_6_Hairpin"/>
    <property type="match status" value="1"/>
</dbReference>
<organism evidence="3 4">
    <name type="scientific">Lactarius akahatsu</name>
    <dbReference type="NCBI Taxonomy" id="416441"/>
    <lineage>
        <taxon>Eukaryota</taxon>
        <taxon>Fungi</taxon>
        <taxon>Dikarya</taxon>
        <taxon>Basidiomycota</taxon>
        <taxon>Agaricomycotina</taxon>
        <taxon>Agaricomycetes</taxon>
        <taxon>Russulales</taxon>
        <taxon>Russulaceae</taxon>
        <taxon>Lactarius</taxon>
    </lineage>
</organism>
<accession>A0AAD4L3F9</accession>